<dbReference type="GO" id="GO:0009252">
    <property type="term" value="P:peptidoglycan biosynthetic process"/>
    <property type="evidence" value="ECO:0007669"/>
    <property type="project" value="UniProtKB-UniRule"/>
</dbReference>
<dbReference type="InterPro" id="IPR036615">
    <property type="entry name" value="Mur_ligase_C_dom_sf"/>
</dbReference>
<dbReference type="PANTHER" id="PTHR43692">
    <property type="entry name" value="UDP-N-ACETYLMURAMOYLALANINE--D-GLUTAMATE LIGASE"/>
    <property type="match status" value="1"/>
</dbReference>
<evidence type="ECO:0000256" key="4">
    <source>
        <dbReference type="ARBA" id="ARBA00010416"/>
    </source>
</evidence>
<comment type="pathway">
    <text evidence="3 17 18">Cell wall biogenesis; peptidoglycan biosynthesis.</text>
</comment>
<comment type="subcellular location">
    <subcellularLocation>
        <location evidence="2 17 18">Cytoplasm</location>
    </subcellularLocation>
</comment>
<evidence type="ECO:0000256" key="9">
    <source>
        <dbReference type="ARBA" id="ARBA00022741"/>
    </source>
</evidence>
<reference evidence="21 22" key="1">
    <citation type="submission" date="2016-10" db="EMBL/GenBank/DDBJ databases">
        <authorList>
            <person name="de Groot N.N."/>
        </authorList>
    </citation>
    <scope>NUCLEOTIDE SEQUENCE [LARGE SCALE GENOMIC DNA]</scope>
    <source>
        <strain evidence="21 22">CGMCC 1.5058</strain>
    </source>
</reference>
<evidence type="ECO:0000256" key="15">
    <source>
        <dbReference type="ARBA" id="ARBA00032324"/>
    </source>
</evidence>
<dbReference type="GO" id="GO:0051301">
    <property type="term" value="P:cell division"/>
    <property type="evidence" value="ECO:0007669"/>
    <property type="project" value="UniProtKB-KW"/>
</dbReference>
<keyword evidence="13 17" id="KW-0961">Cell wall biogenesis/degradation</keyword>
<evidence type="ECO:0000256" key="11">
    <source>
        <dbReference type="ARBA" id="ARBA00022960"/>
    </source>
</evidence>
<feature type="domain" description="Mur ligase central" evidence="20">
    <location>
        <begin position="121"/>
        <end position="292"/>
    </location>
</feature>
<evidence type="ECO:0000256" key="3">
    <source>
        <dbReference type="ARBA" id="ARBA00004752"/>
    </source>
</evidence>
<dbReference type="SUPFAM" id="SSF51984">
    <property type="entry name" value="MurCD N-terminal domain"/>
    <property type="match status" value="1"/>
</dbReference>
<feature type="binding site" evidence="17">
    <location>
        <begin position="123"/>
        <end position="129"/>
    </location>
    <ligand>
        <name>ATP</name>
        <dbReference type="ChEBI" id="CHEBI:30616"/>
    </ligand>
</feature>
<dbReference type="RefSeq" id="WP_031574725.1">
    <property type="nucleotide sequence ID" value="NZ_FNDZ01000003.1"/>
</dbReference>
<dbReference type="GO" id="GO:0005737">
    <property type="term" value="C:cytoplasm"/>
    <property type="evidence" value="ECO:0007669"/>
    <property type="project" value="UniProtKB-SubCell"/>
</dbReference>
<evidence type="ECO:0000256" key="13">
    <source>
        <dbReference type="ARBA" id="ARBA00023316"/>
    </source>
</evidence>
<dbReference type="Proteomes" id="UP000183255">
    <property type="component" value="Unassembled WGS sequence"/>
</dbReference>
<dbReference type="Gene3D" id="3.40.50.720">
    <property type="entry name" value="NAD(P)-binding Rossmann-like Domain"/>
    <property type="match status" value="1"/>
</dbReference>
<dbReference type="SUPFAM" id="SSF53623">
    <property type="entry name" value="MurD-like peptide ligases, catalytic domain"/>
    <property type="match status" value="1"/>
</dbReference>
<keyword evidence="17 18" id="KW-0132">Cell division</keyword>
<feature type="domain" description="Mur ligase C-terminal" evidence="19">
    <location>
        <begin position="314"/>
        <end position="433"/>
    </location>
</feature>
<evidence type="ECO:0000256" key="1">
    <source>
        <dbReference type="ARBA" id="ARBA00002734"/>
    </source>
</evidence>
<dbReference type="GO" id="GO:0008764">
    <property type="term" value="F:UDP-N-acetylmuramoylalanine-D-glutamate ligase activity"/>
    <property type="evidence" value="ECO:0007669"/>
    <property type="project" value="UniProtKB-UniRule"/>
</dbReference>
<name>A0A1G8MDM8_9CLOT</name>
<dbReference type="EMBL" id="FNDZ01000003">
    <property type="protein sequence ID" value="SDI66021.1"/>
    <property type="molecule type" value="Genomic_DNA"/>
</dbReference>
<dbReference type="InterPro" id="IPR005762">
    <property type="entry name" value="MurD"/>
</dbReference>
<dbReference type="Pfam" id="PF02875">
    <property type="entry name" value="Mur_ligase_C"/>
    <property type="match status" value="1"/>
</dbReference>
<keyword evidence="11 17" id="KW-0133">Cell shape</keyword>
<dbReference type="Gene3D" id="3.40.1190.10">
    <property type="entry name" value="Mur-like, catalytic domain"/>
    <property type="match status" value="1"/>
</dbReference>
<gene>
    <name evidence="17" type="primary">murD</name>
    <name evidence="21" type="ORF">SAMN05421804_103362</name>
</gene>
<dbReference type="InterPro" id="IPR004101">
    <property type="entry name" value="Mur_ligase_C"/>
</dbReference>
<evidence type="ECO:0000313" key="21">
    <source>
        <dbReference type="EMBL" id="SDI66021.1"/>
    </source>
</evidence>
<dbReference type="GO" id="GO:0005524">
    <property type="term" value="F:ATP binding"/>
    <property type="evidence" value="ECO:0007669"/>
    <property type="project" value="UniProtKB-UniRule"/>
</dbReference>
<evidence type="ECO:0000256" key="16">
    <source>
        <dbReference type="ARBA" id="ARBA00047632"/>
    </source>
</evidence>
<evidence type="ECO:0000313" key="22">
    <source>
        <dbReference type="Proteomes" id="UP000183255"/>
    </source>
</evidence>
<evidence type="ECO:0000256" key="6">
    <source>
        <dbReference type="ARBA" id="ARBA00015655"/>
    </source>
</evidence>
<keyword evidence="9 17" id="KW-0547">Nucleotide-binding</keyword>
<evidence type="ECO:0000259" key="20">
    <source>
        <dbReference type="Pfam" id="PF08245"/>
    </source>
</evidence>
<dbReference type="Pfam" id="PF21799">
    <property type="entry name" value="MurD-like_N"/>
    <property type="match status" value="1"/>
</dbReference>
<accession>A0A1G8MDM8</accession>
<keyword evidence="17 18" id="KW-0131">Cell cycle</keyword>
<dbReference type="InterPro" id="IPR036565">
    <property type="entry name" value="Mur-like_cat_sf"/>
</dbReference>
<evidence type="ECO:0000256" key="10">
    <source>
        <dbReference type="ARBA" id="ARBA00022840"/>
    </source>
</evidence>
<dbReference type="Pfam" id="PF08245">
    <property type="entry name" value="Mur_ligase_M"/>
    <property type="match status" value="1"/>
</dbReference>
<dbReference type="PANTHER" id="PTHR43692:SF1">
    <property type="entry name" value="UDP-N-ACETYLMURAMOYLALANINE--D-GLUTAMATE LIGASE"/>
    <property type="match status" value="1"/>
</dbReference>
<proteinExistence type="inferred from homology"/>
<protein>
    <recommendedName>
        <fullName evidence="6 17">UDP-N-acetylmuramoylalanine--D-glutamate ligase</fullName>
        <ecNumber evidence="5 17">6.3.2.9</ecNumber>
    </recommendedName>
    <alternativeName>
        <fullName evidence="15 17">D-glutamic acid-adding enzyme</fullName>
    </alternativeName>
    <alternativeName>
        <fullName evidence="14 17">UDP-N-acetylmuramoyl-L-alanyl-D-glutamate synthetase</fullName>
    </alternativeName>
</protein>
<evidence type="ECO:0000256" key="5">
    <source>
        <dbReference type="ARBA" id="ARBA00012212"/>
    </source>
</evidence>
<dbReference type="InterPro" id="IPR013221">
    <property type="entry name" value="Mur_ligase_cen"/>
</dbReference>
<comment type="function">
    <text evidence="1 17 18">Cell wall formation. Catalyzes the addition of glutamate to the nucleotide precursor UDP-N-acetylmuramoyl-L-alanine (UMA).</text>
</comment>
<dbReference type="GO" id="GO:0071555">
    <property type="term" value="P:cell wall organization"/>
    <property type="evidence" value="ECO:0007669"/>
    <property type="project" value="UniProtKB-KW"/>
</dbReference>
<dbReference type="AlphaFoldDB" id="A0A1G8MDM8"/>
<dbReference type="HAMAP" id="MF_00639">
    <property type="entry name" value="MurD"/>
    <property type="match status" value="1"/>
</dbReference>
<sequence length="456" mass="50894">MKKDFSAFKNFIRDKKVGVVGLGVSNIPLMEFLLKLGAKVYGFDRSPLENLPPLVREMKDQVVLHLGEDYLSHLAGLHVIFKTPGMRPDHPALLEAEKEGAVVTSEMEEFLKYTKGRTIGITGSDGKTTTTTVVGELLKAVGHSVYVGGNIGTPLFTKVEEITEKDFVVLELSSFQLMTMTVSPETAVVTNLTPNHLDVHKDMEEYAEAKKNIFRFQNKGDLLILNEDNEVTHSFKSLAAGEMRTFSSKNENTDAYYKDGILYLHKEPVVSLPEMKVKGVHNAENFLAAFLAVEKWVPVPVMKKVALAFEGVKHRCQFVREHHGVRYYNDSIASSPVRTLATISSFEKKVNIILGGYDKHLDFAVLAENAHLYVKGAVLVGATKEKIHQAFVDTKKKNGVEIPLFFAENFDDAVLKLKEISEPGDFSLLSPACASFDEFKNFEVRGDRFVELVNNF</sequence>
<evidence type="ECO:0000256" key="12">
    <source>
        <dbReference type="ARBA" id="ARBA00022984"/>
    </source>
</evidence>
<dbReference type="UniPathway" id="UPA00219"/>
<dbReference type="SUPFAM" id="SSF53244">
    <property type="entry name" value="MurD-like peptide ligases, peptide-binding domain"/>
    <property type="match status" value="1"/>
</dbReference>
<comment type="catalytic activity">
    <reaction evidence="16 17 18">
        <text>UDP-N-acetyl-alpha-D-muramoyl-L-alanine + D-glutamate + ATP = UDP-N-acetyl-alpha-D-muramoyl-L-alanyl-D-glutamate + ADP + phosphate + H(+)</text>
        <dbReference type="Rhea" id="RHEA:16429"/>
        <dbReference type="ChEBI" id="CHEBI:15378"/>
        <dbReference type="ChEBI" id="CHEBI:29986"/>
        <dbReference type="ChEBI" id="CHEBI:30616"/>
        <dbReference type="ChEBI" id="CHEBI:43474"/>
        <dbReference type="ChEBI" id="CHEBI:83898"/>
        <dbReference type="ChEBI" id="CHEBI:83900"/>
        <dbReference type="ChEBI" id="CHEBI:456216"/>
        <dbReference type="EC" id="6.3.2.9"/>
    </reaction>
</comment>
<evidence type="ECO:0000256" key="7">
    <source>
        <dbReference type="ARBA" id="ARBA00022490"/>
    </source>
</evidence>
<evidence type="ECO:0000256" key="14">
    <source>
        <dbReference type="ARBA" id="ARBA00030398"/>
    </source>
</evidence>
<keyword evidence="10 17" id="KW-0067">ATP-binding</keyword>
<keyword evidence="8 17" id="KW-0436">Ligase</keyword>
<evidence type="ECO:0000256" key="8">
    <source>
        <dbReference type="ARBA" id="ARBA00022598"/>
    </source>
</evidence>
<evidence type="ECO:0000256" key="17">
    <source>
        <dbReference type="HAMAP-Rule" id="MF_00639"/>
    </source>
</evidence>
<evidence type="ECO:0000256" key="2">
    <source>
        <dbReference type="ARBA" id="ARBA00004496"/>
    </source>
</evidence>
<dbReference type="GO" id="GO:0008360">
    <property type="term" value="P:regulation of cell shape"/>
    <property type="evidence" value="ECO:0007669"/>
    <property type="project" value="UniProtKB-KW"/>
</dbReference>
<dbReference type="EC" id="6.3.2.9" evidence="5 17"/>
<organism evidence="21 22">
    <name type="scientific">Proteiniclasticum ruminis</name>
    <dbReference type="NCBI Taxonomy" id="398199"/>
    <lineage>
        <taxon>Bacteria</taxon>
        <taxon>Bacillati</taxon>
        <taxon>Bacillota</taxon>
        <taxon>Clostridia</taxon>
        <taxon>Eubacteriales</taxon>
        <taxon>Clostridiaceae</taxon>
        <taxon>Proteiniclasticum</taxon>
    </lineage>
</organism>
<keyword evidence="7 17" id="KW-0963">Cytoplasm</keyword>
<comment type="similarity">
    <text evidence="4 17">Belongs to the MurCDEF family.</text>
</comment>
<evidence type="ECO:0000256" key="18">
    <source>
        <dbReference type="RuleBase" id="RU003664"/>
    </source>
</evidence>
<dbReference type="Gene3D" id="3.90.190.20">
    <property type="entry name" value="Mur ligase, C-terminal domain"/>
    <property type="match status" value="1"/>
</dbReference>
<dbReference type="NCBIfam" id="TIGR01087">
    <property type="entry name" value="murD"/>
    <property type="match status" value="1"/>
</dbReference>
<keyword evidence="12 17" id="KW-0573">Peptidoglycan synthesis</keyword>
<evidence type="ECO:0000259" key="19">
    <source>
        <dbReference type="Pfam" id="PF02875"/>
    </source>
</evidence>